<dbReference type="Gene3D" id="3.75.10.10">
    <property type="entry name" value="L-arginine/glycine Amidinotransferase, Chain A"/>
    <property type="match status" value="1"/>
</dbReference>
<evidence type="ECO:0000256" key="1">
    <source>
        <dbReference type="ARBA" id="ARBA00022801"/>
    </source>
</evidence>
<feature type="chain" id="PRO_5045734502" evidence="2">
    <location>
        <begin position="21"/>
        <end position="370"/>
    </location>
</feature>
<comment type="caution">
    <text evidence="3">The sequence shown here is derived from an EMBL/GenBank/DDBJ whole genome shotgun (WGS) entry which is preliminary data.</text>
</comment>
<reference evidence="3 4" key="1">
    <citation type="submission" date="2024-10" db="EMBL/GenBank/DDBJ databases">
        <title>The Natural Products Discovery Center: Release of the First 8490 Sequenced Strains for Exploring Actinobacteria Biosynthetic Diversity.</title>
        <authorList>
            <person name="Kalkreuter E."/>
            <person name="Kautsar S.A."/>
            <person name="Yang D."/>
            <person name="Bader C.D."/>
            <person name="Teijaro C.N."/>
            <person name="Fluegel L."/>
            <person name="Davis C.M."/>
            <person name="Simpson J.R."/>
            <person name="Lauterbach L."/>
            <person name="Steele A.D."/>
            <person name="Gui C."/>
            <person name="Meng S."/>
            <person name="Li G."/>
            <person name="Viehrig K."/>
            <person name="Ye F."/>
            <person name="Su P."/>
            <person name="Kiefer A.F."/>
            <person name="Nichols A."/>
            <person name="Cepeda A.J."/>
            <person name="Yan W."/>
            <person name="Fan B."/>
            <person name="Jiang Y."/>
            <person name="Adhikari A."/>
            <person name="Zheng C.-J."/>
            <person name="Schuster L."/>
            <person name="Cowan T.M."/>
            <person name="Smanski M.J."/>
            <person name="Chevrette M.G."/>
            <person name="De Carvalho L.P.S."/>
            <person name="Shen B."/>
        </authorList>
    </citation>
    <scope>NUCLEOTIDE SEQUENCE [LARGE SCALE GENOMIC DNA]</scope>
    <source>
        <strain evidence="3 4">NPDC050545</strain>
    </source>
</reference>
<dbReference type="Pfam" id="PF04371">
    <property type="entry name" value="PAD_porph"/>
    <property type="match status" value="1"/>
</dbReference>
<dbReference type="Proteomes" id="UP001612741">
    <property type="component" value="Unassembled WGS sequence"/>
</dbReference>
<proteinExistence type="predicted"/>
<evidence type="ECO:0000256" key="2">
    <source>
        <dbReference type="SAM" id="SignalP"/>
    </source>
</evidence>
<keyword evidence="4" id="KW-1185">Reference proteome</keyword>
<dbReference type="PANTHER" id="PTHR31377:SF0">
    <property type="entry name" value="AGMATINE DEIMINASE-RELATED"/>
    <property type="match status" value="1"/>
</dbReference>
<dbReference type="PROSITE" id="PS51257">
    <property type="entry name" value="PROKAR_LIPOPROTEIN"/>
    <property type="match status" value="1"/>
</dbReference>
<name>A0ABW7Z7B7_9ACTN</name>
<accession>A0ABW7Z7B7</accession>
<keyword evidence="2" id="KW-0732">Signal</keyword>
<dbReference type="InterPro" id="IPR007466">
    <property type="entry name" value="Peptidyl-Arg-deiminase_porph"/>
</dbReference>
<dbReference type="RefSeq" id="WP_397089758.1">
    <property type="nucleotide sequence ID" value="NZ_JBITGY010000013.1"/>
</dbReference>
<dbReference type="PANTHER" id="PTHR31377">
    <property type="entry name" value="AGMATINE DEIMINASE-RELATED"/>
    <property type="match status" value="1"/>
</dbReference>
<dbReference type="EMBL" id="JBITGY010000013">
    <property type="protein sequence ID" value="MFI6503998.1"/>
    <property type="molecule type" value="Genomic_DNA"/>
</dbReference>
<evidence type="ECO:0000313" key="3">
    <source>
        <dbReference type="EMBL" id="MFI6503998.1"/>
    </source>
</evidence>
<feature type="signal peptide" evidence="2">
    <location>
        <begin position="1"/>
        <end position="20"/>
    </location>
</feature>
<organism evidence="3 4">
    <name type="scientific">Nonomuraea typhae</name>
    <dbReference type="NCBI Taxonomy" id="2603600"/>
    <lineage>
        <taxon>Bacteria</taxon>
        <taxon>Bacillati</taxon>
        <taxon>Actinomycetota</taxon>
        <taxon>Actinomycetes</taxon>
        <taxon>Streptosporangiales</taxon>
        <taxon>Streptosporangiaceae</taxon>
        <taxon>Nonomuraea</taxon>
    </lineage>
</organism>
<keyword evidence="1" id="KW-0378">Hydrolase</keyword>
<sequence>MSRRQTIQAAVLAASAGALGACGTSPTGSGLTNAVVKKPAWLMPEETHPHQLTFMSWPTEPIWKSDTSGVRRDIAAIARAVAAFEPVVLLASPKDVKAAQRACGSQVEVVPIPVDDLWMRDTGPTFVLGGTAIAGVDFNFNGWGRKQAHARDKNVARAILAMEKTTRIQAPIVAEGGSIEVDGAGTLMATESSLVNDNRNPGKTRADIERALSETVGASTFIWVEGVKGKDITDYHIDALARFSEPGVAVVSTPPQDAPGDVWTAAHDQARTVLETAVDARGKKLDLVELPEPVDIGRRGEGFLATYVNYYVVNSGVIMPRFGDKKADKDAAAIVRDLYPGREIVQVGVDTLGEGGGGIHCATQQMPKPG</sequence>
<evidence type="ECO:0000313" key="4">
    <source>
        <dbReference type="Proteomes" id="UP001612741"/>
    </source>
</evidence>
<dbReference type="SUPFAM" id="SSF55909">
    <property type="entry name" value="Pentein"/>
    <property type="match status" value="1"/>
</dbReference>
<protein>
    <submittedName>
        <fullName evidence="3">Agmatine deiminase family protein</fullName>
    </submittedName>
</protein>
<gene>
    <name evidence="3" type="ORF">ACIBG2_41895</name>
</gene>